<feature type="domain" description="DUF1541" evidence="3">
    <location>
        <begin position="73"/>
        <end position="124"/>
    </location>
</feature>
<dbReference type="EMBL" id="AP021853">
    <property type="protein sequence ID" value="BBN97621.1"/>
    <property type="molecule type" value="Genomic_DNA"/>
</dbReference>
<accession>A0A410D5K5</accession>
<dbReference type="STRING" id="1449983.GCA_000647835_01287"/>
<feature type="compositionally biased region" description="Polar residues" evidence="1">
    <location>
        <begin position="28"/>
        <end position="38"/>
    </location>
</feature>
<dbReference type="InterPro" id="IPR011438">
    <property type="entry name" value="DUF1541"/>
</dbReference>
<feature type="chain" id="PRO_5043747403" description="DUF1541 domain-containing protein" evidence="2">
    <location>
        <begin position="24"/>
        <end position="194"/>
    </location>
</feature>
<evidence type="ECO:0000313" key="4">
    <source>
        <dbReference type="EMBL" id="BBN97621.1"/>
    </source>
</evidence>
<dbReference type="Gene3D" id="2.30.30.1210">
    <property type="entry name" value="Domain of unknown function DUF1541"/>
    <property type="match status" value="1"/>
</dbReference>
<dbReference type="RefSeq" id="WP_128165962.1">
    <property type="nucleotide sequence ID" value="NZ_AP021853.1"/>
</dbReference>
<dbReference type="Proteomes" id="UP000326951">
    <property type="component" value="Chromosome"/>
</dbReference>
<reference evidence="4 7" key="2">
    <citation type="submission" date="2019-09" db="EMBL/GenBank/DDBJ databases">
        <title>Complete genome sequence of Sporolactobacillus terrae 70-3.</title>
        <authorList>
            <person name="Tanaka N."/>
            <person name="Shiwa Y."/>
            <person name="Fujita N."/>
            <person name="Tanasupawat S."/>
        </authorList>
    </citation>
    <scope>NUCLEOTIDE SEQUENCE [LARGE SCALE GENOMIC DNA]</scope>
    <source>
        <strain evidence="4 7">70-3</strain>
    </source>
</reference>
<evidence type="ECO:0000313" key="6">
    <source>
        <dbReference type="Proteomes" id="UP000285882"/>
    </source>
</evidence>
<evidence type="ECO:0000256" key="1">
    <source>
        <dbReference type="SAM" id="MobiDB-lite"/>
    </source>
</evidence>
<feature type="region of interest" description="Disordered" evidence="1">
    <location>
        <begin position="28"/>
        <end position="51"/>
    </location>
</feature>
<proteinExistence type="predicted"/>
<dbReference type="PROSITE" id="PS51257">
    <property type="entry name" value="PROKAR_LIPOPROTEIN"/>
    <property type="match status" value="1"/>
</dbReference>
<dbReference type="AlphaFoldDB" id="A0A410D5K5"/>
<protein>
    <recommendedName>
        <fullName evidence="3">DUF1541 domain-containing protein</fullName>
    </recommendedName>
</protein>
<dbReference type="Proteomes" id="UP000285882">
    <property type="component" value="Chromosome"/>
</dbReference>
<feature type="domain" description="DUF1541" evidence="3">
    <location>
        <begin position="137"/>
        <end position="188"/>
    </location>
</feature>
<evidence type="ECO:0000259" key="3">
    <source>
        <dbReference type="Pfam" id="PF07563"/>
    </source>
</evidence>
<gene>
    <name evidence="4" type="primary">ydhK</name>
    <name evidence="5" type="ORF">C0674_01290</name>
    <name evidence="4" type="ORF">St703_03260</name>
</gene>
<dbReference type="EMBL" id="CP025688">
    <property type="protein sequence ID" value="QAA21373.1"/>
    <property type="molecule type" value="Genomic_DNA"/>
</dbReference>
<dbReference type="Pfam" id="PF07563">
    <property type="entry name" value="DUF1541"/>
    <property type="match status" value="2"/>
</dbReference>
<sequence>MRGKKVWLGAVSLILMFTLAACSANNGWAGSQESTGSNRMDGHSDSSMAMGMHSGSSNLPKGLKSAKHPTFRVGSKAIIDASHMAGMDGAEATIVGAYATVVYSVSYTPTTGGKRVMNHKWVIQEEIKNAGDQPLEPGDTVTLLADHMKGMKRAKVVVDTAKKATVYMVDYTSTNGGGKVTNHKWVTEDELSSH</sequence>
<keyword evidence="2" id="KW-0732">Signal</keyword>
<evidence type="ECO:0000313" key="7">
    <source>
        <dbReference type="Proteomes" id="UP000326951"/>
    </source>
</evidence>
<reference evidence="5 6" key="1">
    <citation type="submission" date="2018-01" db="EMBL/GenBank/DDBJ databases">
        <title>Complete genome sequencing of Sporolactobacillus terrae DLG3.</title>
        <authorList>
            <person name="Nam Y.-D."/>
            <person name="Kang J."/>
            <person name="Chung W.-H."/>
        </authorList>
    </citation>
    <scope>NUCLEOTIDE SEQUENCE [LARGE SCALE GENOMIC DNA]</scope>
    <source>
        <strain evidence="5 6">DLG3</strain>
    </source>
</reference>
<evidence type="ECO:0000313" key="5">
    <source>
        <dbReference type="EMBL" id="QAA21373.1"/>
    </source>
</evidence>
<keyword evidence="6" id="KW-1185">Reference proteome</keyword>
<feature type="signal peptide" evidence="2">
    <location>
        <begin position="1"/>
        <end position="23"/>
    </location>
</feature>
<evidence type="ECO:0000256" key="2">
    <source>
        <dbReference type="SAM" id="SignalP"/>
    </source>
</evidence>
<organism evidence="4 7">
    <name type="scientific">Sporolactobacillus terrae</name>
    <dbReference type="NCBI Taxonomy" id="269673"/>
    <lineage>
        <taxon>Bacteria</taxon>
        <taxon>Bacillati</taxon>
        <taxon>Bacillota</taxon>
        <taxon>Bacilli</taxon>
        <taxon>Bacillales</taxon>
        <taxon>Sporolactobacillaceae</taxon>
        <taxon>Sporolactobacillus</taxon>
    </lineage>
</organism>
<name>A0A410D5K5_9BACL</name>